<organism evidence="2 3">
    <name type="scientific">Tetranychus urticae</name>
    <name type="common">Two-spotted spider mite</name>
    <dbReference type="NCBI Taxonomy" id="32264"/>
    <lineage>
        <taxon>Eukaryota</taxon>
        <taxon>Metazoa</taxon>
        <taxon>Ecdysozoa</taxon>
        <taxon>Arthropoda</taxon>
        <taxon>Chelicerata</taxon>
        <taxon>Arachnida</taxon>
        <taxon>Acari</taxon>
        <taxon>Acariformes</taxon>
        <taxon>Trombidiformes</taxon>
        <taxon>Prostigmata</taxon>
        <taxon>Eleutherengona</taxon>
        <taxon>Raphignathae</taxon>
        <taxon>Tetranychoidea</taxon>
        <taxon>Tetranychidae</taxon>
        <taxon>Tetranychus</taxon>
    </lineage>
</organism>
<dbReference type="AlphaFoldDB" id="T1K5J3"/>
<reference evidence="3" key="1">
    <citation type="submission" date="2011-08" db="EMBL/GenBank/DDBJ databases">
        <authorList>
            <person name="Rombauts S."/>
        </authorList>
    </citation>
    <scope>NUCLEOTIDE SEQUENCE</scope>
    <source>
        <strain evidence="3">London</strain>
    </source>
</reference>
<accession>T1K5J3</accession>
<evidence type="ECO:0000256" key="1">
    <source>
        <dbReference type="SAM" id="Coils"/>
    </source>
</evidence>
<proteinExistence type="predicted"/>
<sequence>MSTVSSLKRSLTVPIDPLKLLVCKNCRKDNVVLNLKTCGCLFCDSCDGDSRDKCTSCRSNVDPKIKLSFTKNPRCKYYEHSKCYNIAEYKCKCIQNFVCGSCLNSTHKKKVRGSCVPEILTREITTNDELCQLCKEFYAEFRMTSRPYSKICLDCKTNNNAVCNPIEETSVATDWNQFYREYEQSIKNVSSKIKKIEDELESSSLAREEEIEKCKDAISEIQKCLDKYTIQYDVHIFSLNKQLEDFKKISNILKPNGKVKTILDLLKNKQLTLHGEQGKEQIINLLNYYREKNDNNPRYPVTEQIKTFSIQNDSSSQHILKFPLPSTPISTASTDSVVSVQEIIDNGVKPFVILVEKPSTVNKRKKIIKDIEKHQDKWVRKESFSVNSKVIIFDADAISSPRYKRAKILERGNNTSKVFLLDFGFEITVENSSIGKINEIKSDGKKTCFFAQLSGSFDIKCYYDKQKDLISKIFQFQNEYPKAQHLPVIP</sequence>
<dbReference type="KEGG" id="tut:107360283"/>
<name>T1K5J3_TETUR</name>
<protein>
    <submittedName>
        <fullName evidence="2">Uncharacterized protein</fullName>
    </submittedName>
</protein>
<reference evidence="2" key="2">
    <citation type="submission" date="2015-06" db="UniProtKB">
        <authorList>
            <consortium name="EnsemblMetazoa"/>
        </authorList>
    </citation>
    <scope>IDENTIFICATION</scope>
</reference>
<evidence type="ECO:0000313" key="2">
    <source>
        <dbReference type="EnsemblMetazoa" id="tetur05g06460.1"/>
    </source>
</evidence>
<keyword evidence="3" id="KW-1185">Reference proteome</keyword>
<dbReference type="EMBL" id="CAEY01001588">
    <property type="status" value="NOT_ANNOTATED_CDS"/>
    <property type="molecule type" value="Genomic_DNA"/>
</dbReference>
<dbReference type="HOGENOM" id="CLU_048952_0_0_1"/>
<feature type="coiled-coil region" evidence="1">
    <location>
        <begin position="179"/>
        <end position="213"/>
    </location>
</feature>
<keyword evidence="1" id="KW-0175">Coiled coil</keyword>
<dbReference type="Proteomes" id="UP000015104">
    <property type="component" value="Unassembled WGS sequence"/>
</dbReference>
<evidence type="ECO:0000313" key="3">
    <source>
        <dbReference type="Proteomes" id="UP000015104"/>
    </source>
</evidence>
<dbReference type="EnsemblMetazoa" id="tetur05g06460.1">
    <property type="protein sequence ID" value="tetur05g06460.1"/>
    <property type="gene ID" value="tetur05g06460"/>
</dbReference>
<gene>
    <name evidence="2" type="primary">107360283</name>
</gene>